<dbReference type="PANTHER" id="PTHR43768">
    <property type="entry name" value="TREHALOSE 6-PHOSPHATE PHOSPHATASE"/>
    <property type="match status" value="1"/>
</dbReference>
<name>A0AAR5PL47_DENPD</name>
<reference evidence="7" key="1">
    <citation type="journal article" date="2013" name="Genome Biol.">
        <title>Draft genome of the mountain pine beetle, Dendroctonus ponderosae Hopkins, a major forest pest.</title>
        <authorList>
            <person name="Keeling C.I."/>
            <person name="Yuen M.M."/>
            <person name="Liao N.Y."/>
            <person name="Docking T.R."/>
            <person name="Chan S.K."/>
            <person name="Taylor G.A."/>
            <person name="Palmquist D.L."/>
            <person name="Jackman S.D."/>
            <person name="Nguyen A."/>
            <person name="Li M."/>
            <person name="Henderson H."/>
            <person name="Janes J.K."/>
            <person name="Zhao Y."/>
            <person name="Pandoh P."/>
            <person name="Moore R."/>
            <person name="Sperling F.A."/>
            <person name="Huber D.P."/>
            <person name="Birol I."/>
            <person name="Jones S.J."/>
            <person name="Bohlmann J."/>
        </authorList>
    </citation>
    <scope>NUCLEOTIDE SEQUENCE</scope>
</reference>
<evidence type="ECO:0000256" key="5">
    <source>
        <dbReference type="RuleBase" id="RU361117"/>
    </source>
</evidence>
<evidence type="ECO:0000256" key="4">
    <source>
        <dbReference type="ARBA" id="ARBA00022801"/>
    </source>
</evidence>
<dbReference type="InterPro" id="IPR044651">
    <property type="entry name" value="OTSB-like"/>
</dbReference>
<comment type="function">
    <text evidence="5">Removes the phosphate from trehalose 6-phosphate to produce free trehalose.</text>
</comment>
<dbReference type="Gene3D" id="3.30.70.1020">
    <property type="entry name" value="Trehalose-6-phosphate phosphatase related protein, domain 2"/>
    <property type="match status" value="1"/>
</dbReference>
<dbReference type="Proteomes" id="UP000019118">
    <property type="component" value="Unassembled WGS sequence"/>
</dbReference>
<dbReference type="EC" id="3.1.3.12" evidence="5"/>
<sequence>MESCGNRRSFDDFEDHLTQYLKDAKQIALLLDYDGTLSPIVAHPDLATIPLETKALLEDLSAVPNIFLAIISGRNTDNVKQMVGIDNIVYAGNHGLEVIYPDGTKYVHQLPTEFSNQVKQLIANLEQSVVRDGAWIENKGASLTFHFRATPEEKRTEIENTARQIIEKAGFKVGNAHMALEARPKVEWNKGSVALLILDRHFGANKWKGNVKVIFAGDDTTDEDAMLALKGNAATFRIAPTVDVKTHAEKLLSSTQAVVTVLKLVKKLAKK</sequence>
<protein>
    <recommendedName>
        <fullName evidence="5">Trehalose 6-phosphate phosphatase</fullName>
        <ecNumber evidence="5">3.1.3.12</ecNumber>
    </recommendedName>
</protein>
<dbReference type="FunFam" id="3.40.50.1000:FF:000324">
    <property type="entry name" value="Putative Alpha,alpha-trehalose-phosphate synthase"/>
    <property type="match status" value="1"/>
</dbReference>
<evidence type="ECO:0000256" key="3">
    <source>
        <dbReference type="ARBA" id="ARBA00008770"/>
    </source>
</evidence>
<organism evidence="6 7">
    <name type="scientific">Dendroctonus ponderosae</name>
    <name type="common">Mountain pine beetle</name>
    <dbReference type="NCBI Taxonomy" id="77166"/>
    <lineage>
        <taxon>Eukaryota</taxon>
        <taxon>Metazoa</taxon>
        <taxon>Ecdysozoa</taxon>
        <taxon>Arthropoda</taxon>
        <taxon>Hexapoda</taxon>
        <taxon>Insecta</taxon>
        <taxon>Pterygota</taxon>
        <taxon>Neoptera</taxon>
        <taxon>Endopterygota</taxon>
        <taxon>Coleoptera</taxon>
        <taxon>Polyphaga</taxon>
        <taxon>Cucujiformia</taxon>
        <taxon>Curculionidae</taxon>
        <taxon>Scolytinae</taxon>
        <taxon>Dendroctonus</taxon>
    </lineage>
</organism>
<keyword evidence="4 5" id="KW-0378">Hydrolase</keyword>
<dbReference type="KEGG" id="dpa:109538806"/>
<dbReference type="Gene3D" id="3.40.50.1000">
    <property type="entry name" value="HAD superfamily/HAD-like"/>
    <property type="match status" value="1"/>
</dbReference>
<dbReference type="GeneID" id="109538806"/>
<dbReference type="GO" id="GO:0005992">
    <property type="term" value="P:trehalose biosynthetic process"/>
    <property type="evidence" value="ECO:0007669"/>
    <property type="project" value="InterPro"/>
</dbReference>
<reference evidence="6" key="2">
    <citation type="submission" date="2024-08" db="UniProtKB">
        <authorList>
            <consortium name="EnsemblMetazoa"/>
        </authorList>
    </citation>
    <scope>IDENTIFICATION</scope>
</reference>
<comment type="similarity">
    <text evidence="3 5">Belongs to the trehalose phosphatase family.</text>
</comment>
<dbReference type="Pfam" id="PF02358">
    <property type="entry name" value="Trehalose_PPase"/>
    <property type="match status" value="1"/>
</dbReference>
<dbReference type="SUPFAM" id="SSF56784">
    <property type="entry name" value="HAD-like"/>
    <property type="match status" value="1"/>
</dbReference>
<dbReference type="NCBIfam" id="TIGR01484">
    <property type="entry name" value="HAD-SF-IIB"/>
    <property type="match status" value="1"/>
</dbReference>
<dbReference type="InterPro" id="IPR023214">
    <property type="entry name" value="HAD_sf"/>
</dbReference>
<dbReference type="PANTHER" id="PTHR43768:SF3">
    <property type="entry name" value="TREHALOSE 6-PHOSPHATE PHOSPHATASE"/>
    <property type="match status" value="1"/>
</dbReference>
<dbReference type="GO" id="GO:0004805">
    <property type="term" value="F:trehalose-phosphatase activity"/>
    <property type="evidence" value="ECO:0007669"/>
    <property type="project" value="UniProtKB-EC"/>
</dbReference>
<dbReference type="InterPro" id="IPR003337">
    <property type="entry name" value="Trehalose_PPase"/>
</dbReference>
<dbReference type="NCBIfam" id="TIGR00685">
    <property type="entry name" value="T6PP"/>
    <property type="match status" value="1"/>
</dbReference>
<evidence type="ECO:0000256" key="1">
    <source>
        <dbReference type="ARBA" id="ARBA00000500"/>
    </source>
</evidence>
<dbReference type="InterPro" id="IPR036412">
    <property type="entry name" value="HAD-like_sf"/>
</dbReference>
<dbReference type="EnsemblMetazoa" id="XM_019906191.1">
    <property type="protein sequence ID" value="XP_019761750.1"/>
    <property type="gene ID" value="LOC109538806"/>
</dbReference>
<comment type="cofactor">
    <cofactor evidence="5">
        <name>a divalent metal cation</name>
        <dbReference type="ChEBI" id="CHEBI:60240"/>
    </cofactor>
</comment>
<evidence type="ECO:0000313" key="7">
    <source>
        <dbReference type="Proteomes" id="UP000019118"/>
    </source>
</evidence>
<keyword evidence="7" id="KW-1185">Reference proteome</keyword>
<comment type="pathway">
    <text evidence="2 5">Glycan biosynthesis; trehalose biosynthesis.</text>
</comment>
<dbReference type="InterPro" id="IPR006379">
    <property type="entry name" value="HAD-SF_hydro_IIB"/>
</dbReference>
<comment type="catalytic activity">
    <reaction evidence="1 5">
        <text>alpha,alpha-trehalose 6-phosphate + H2O = alpha,alpha-trehalose + phosphate</text>
        <dbReference type="Rhea" id="RHEA:23420"/>
        <dbReference type="ChEBI" id="CHEBI:15377"/>
        <dbReference type="ChEBI" id="CHEBI:16551"/>
        <dbReference type="ChEBI" id="CHEBI:43474"/>
        <dbReference type="ChEBI" id="CHEBI:58429"/>
        <dbReference type="EC" id="3.1.3.12"/>
    </reaction>
</comment>
<dbReference type="AlphaFoldDB" id="A0AAR5PL47"/>
<evidence type="ECO:0000256" key="2">
    <source>
        <dbReference type="ARBA" id="ARBA00005199"/>
    </source>
</evidence>
<proteinExistence type="inferred from homology"/>
<accession>A0AAR5PL47</accession>
<dbReference type="RefSeq" id="XP_019761750.1">
    <property type="nucleotide sequence ID" value="XM_019906191.2"/>
</dbReference>
<evidence type="ECO:0000313" key="6">
    <source>
        <dbReference type="EnsemblMetazoa" id="XP_019761750.1"/>
    </source>
</evidence>
<dbReference type="CDD" id="cd01627">
    <property type="entry name" value="HAD_TPP"/>
    <property type="match status" value="1"/>
</dbReference>